<dbReference type="Gene3D" id="3.30.70.360">
    <property type="match status" value="1"/>
</dbReference>
<evidence type="ECO:0000256" key="7">
    <source>
        <dbReference type="PIRSR" id="PIRSR037217-2"/>
    </source>
</evidence>
<keyword evidence="9" id="KW-0121">Carboxypeptidase</keyword>
<evidence type="ECO:0000256" key="5">
    <source>
        <dbReference type="ARBA" id="ARBA00022833"/>
    </source>
</evidence>
<dbReference type="InterPro" id="IPR002933">
    <property type="entry name" value="Peptidase_M20"/>
</dbReference>
<organism evidence="9">
    <name type="scientific">Kwoniella dejecticola CBS 10117</name>
    <dbReference type="NCBI Taxonomy" id="1296121"/>
    <lineage>
        <taxon>Eukaryota</taxon>
        <taxon>Fungi</taxon>
        <taxon>Dikarya</taxon>
        <taxon>Basidiomycota</taxon>
        <taxon>Agaricomycotina</taxon>
        <taxon>Tremellomycetes</taxon>
        <taxon>Tremellales</taxon>
        <taxon>Cryptococcaceae</taxon>
        <taxon>Kwoniella</taxon>
    </lineage>
</organism>
<dbReference type="VEuPathDB" id="FungiDB:I303_06126"/>
<feature type="active site" evidence="6">
    <location>
        <position position="194"/>
    </location>
</feature>
<keyword evidence="5 7" id="KW-0862">Zinc</keyword>
<feature type="binding site" evidence="7">
    <location>
        <position position="227"/>
    </location>
    <ligand>
        <name>Zn(2+)</name>
        <dbReference type="ChEBI" id="CHEBI:29105"/>
        <label>2</label>
    </ligand>
</feature>
<dbReference type="OrthoDB" id="3064516at2759"/>
<evidence type="ECO:0000313" key="9">
    <source>
        <dbReference type="EMBL" id="OBR83843.1"/>
    </source>
</evidence>
<dbReference type="STRING" id="1296121.A0A1A6A1A5"/>
<feature type="binding site" evidence="7">
    <location>
        <position position="290"/>
    </location>
    <ligand>
        <name>Zn(2+)</name>
        <dbReference type="ChEBI" id="CHEBI:29105"/>
        <label>2</label>
    </ligand>
</feature>
<proteinExistence type="inferred from homology"/>
<dbReference type="PANTHER" id="PTHR45962">
    <property type="entry name" value="N-FATTY-ACYL-AMINO ACID SYNTHASE/HYDROLASE PM20D1"/>
    <property type="match status" value="1"/>
</dbReference>
<dbReference type="InterPro" id="IPR047177">
    <property type="entry name" value="Pept_M20A"/>
</dbReference>
<feature type="active site" description="Proton acceptor" evidence="6">
    <location>
        <position position="262"/>
    </location>
</feature>
<gene>
    <name evidence="9" type="ORF">I303_06126</name>
</gene>
<keyword evidence="2" id="KW-0645">Protease</keyword>
<sequence>MRGLPITTSGEKSLLPSTTSLTEQDLLDTDFNPNSRKEHSWWKRNIKNIGLTLGLVLLLQHFVLSPNSGSDGGGLNLSSYEKGERKSTCQQADAIYPQTYNVSSLVVGEKERIIDWLAGAVRVNTETFDDFGKVGEDDRWDKFYKFTEYVEESFPLVHKHLKRTPLYTHAALYEWEGSDPSLKPLLLTGHSETDTVPVLPDTRALWKHDPFAGYYDGEIIWGRGSSDDKSGLIGVLSAIELLLKSGKFQPTRTLLLGFGNDEEIAGNGALAISQHIEEKYGRDSIAILVDEGGGLEEAFGQTFAAPAIAEKGSYNIEIRVETKGGHSSVPPPHTGIGYIAQLIAALEAHPHEPYLPITSPLVNYITCAADEAPGIPKDLKKAANRLTDSLAKARSKGDGRYDHKALKAIQDWFVSGSVEDGTFQKGLGQAWVSTTQAVDIIHGGLKVNALPESVVAVVNQRINIASSIAELKQQFTDAIAPTARTLNLSIQAFGEPVNAEVEQAPSAGKVILAGTKIGLDPSPITPYTLDNAAWRIFSGTAKGVYATRPEAYLSEEEAKKEIITVPAVGTGNTDTRQYWNLTRNIYRFGWQNDRKKNHNNIHTVNEAIRADDFVEEIRWFLNFIVNVDEARDL</sequence>
<keyword evidence="4" id="KW-0378">Hydrolase</keyword>
<evidence type="ECO:0000259" key="8">
    <source>
        <dbReference type="Pfam" id="PF07687"/>
    </source>
</evidence>
<dbReference type="Gene3D" id="3.40.630.10">
    <property type="entry name" value="Zn peptidases"/>
    <property type="match status" value="1"/>
</dbReference>
<dbReference type="AlphaFoldDB" id="A0A1A6A1A5"/>
<dbReference type="GO" id="GO:0004181">
    <property type="term" value="F:metallocarboxypeptidase activity"/>
    <property type="evidence" value="ECO:0007669"/>
    <property type="project" value="InterPro"/>
</dbReference>
<comment type="similarity">
    <text evidence="1">Belongs to the peptidase M20A family.</text>
</comment>
<dbReference type="GO" id="GO:0051603">
    <property type="term" value="P:proteolysis involved in protein catabolic process"/>
    <property type="evidence" value="ECO:0007669"/>
    <property type="project" value="TreeGrafter"/>
</dbReference>
<feature type="binding site" evidence="7">
    <location>
        <position position="263"/>
    </location>
    <ligand>
        <name>Zn(2+)</name>
        <dbReference type="ChEBI" id="CHEBI:29105"/>
        <label>1</label>
    </ligand>
</feature>
<dbReference type="CDD" id="cd05674">
    <property type="entry name" value="M20_yscS"/>
    <property type="match status" value="1"/>
</dbReference>
<dbReference type="GO" id="GO:0046872">
    <property type="term" value="F:metal ion binding"/>
    <property type="evidence" value="ECO:0007669"/>
    <property type="project" value="UniProtKB-KW"/>
</dbReference>
<accession>A0A1A6A1A5</accession>
<dbReference type="PIRSF" id="PIRSF037217">
    <property type="entry name" value="Carboxypeptidase_S"/>
    <property type="match status" value="1"/>
</dbReference>
<dbReference type="SUPFAM" id="SSF55031">
    <property type="entry name" value="Bacterial exopeptidase dimerisation domain"/>
    <property type="match status" value="1"/>
</dbReference>
<name>A0A1A6A1A5_9TREE</name>
<evidence type="ECO:0000256" key="2">
    <source>
        <dbReference type="ARBA" id="ARBA00022670"/>
    </source>
</evidence>
<dbReference type="PANTHER" id="PTHR45962:SF1">
    <property type="entry name" value="N-FATTY-ACYL-AMINO ACID SYNTHASE_HYDROLASE PM20D1"/>
    <property type="match status" value="1"/>
</dbReference>
<feature type="binding site" evidence="7">
    <location>
        <position position="602"/>
    </location>
    <ligand>
        <name>Zn(2+)</name>
        <dbReference type="ChEBI" id="CHEBI:29105"/>
        <label>1</label>
    </ligand>
</feature>
<reference evidence="9" key="1">
    <citation type="submission" date="2013-07" db="EMBL/GenBank/DDBJ databases">
        <title>The Genome Sequence of Cryptococcus dejecticola CBS10117.</title>
        <authorList>
            <consortium name="The Broad Institute Genome Sequencing Platform"/>
            <person name="Cuomo C."/>
            <person name="Litvintseva A."/>
            <person name="Chen Y."/>
            <person name="Heitman J."/>
            <person name="Sun S."/>
            <person name="Springer D."/>
            <person name="Dromer F."/>
            <person name="Young S.K."/>
            <person name="Zeng Q."/>
            <person name="Gargeya S."/>
            <person name="Fitzgerald M."/>
            <person name="Abouelleil A."/>
            <person name="Alvarado L."/>
            <person name="Berlin A.M."/>
            <person name="Chapman S.B."/>
            <person name="Dewar J."/>
            <person name="Goldberg J."/>
            <person name="Griggs A."/>
            <person name="Gujja S."/>
            <person name="Hansen M."/>
            <person name="Howarth C."/>
            <person name="Imamovic A."/>
            <person name="Larimer J."/>
            <person name="McCowan C."/>
            <person name="Murphy C."/>
            <person name="Pearson M."/>
            <person name="Priest M."/>
            <person name="Roberts A."/>
            <person name="Saif S."/>
            <person name="Shea T."/>
            <person name="Sykes S."/>
            <person name="Wortman J."/>
            <person name="Nusbaum C."/>
            <person name="Birren B."/>
        </authorList>
    </citation>
    <scope>NUCLEOTIDE SEQUENCE [LARGE SCALE GENOMIC DNA]</scope>
    <source>
        <strain evidence="9">CBS 10117</strain>
    </source>
</reference>
<dbReference type="InterPro" id="IPR036264">
    <property type="entry name" value="Bact_exopeptidase_dim_dom"/>
</dbReference>
<feature type="domain" description="Peptidase M20 dimerisation" evidence="8">
    <location>
        <begin position="308"/>
        <end position="482"/>
    </location>
</feature>
<evidence type="ECO:0000256" key="4">
    <source>
        <dbReference type="ARBA" id="ARBA00022801"/>
    </source>
</evidence>
<feature type="binding site" evidence="7">
    <location>
        <position position="227"/>
    </location>
    <ligand>
        <name>Zn(2+)</name>
        <dbReference type="ChEBI" id="CHEBI:29105"/>
        <label>1</label>
    </ligand>
</feature>
<keyword evidence="3 7" id="KW-0479">Metal-binding</keyword>
<dbReference type="Pfam" id="PF07687">
    <property type="entry name" value="M20_dimer"/>
    <property type="match status" value="1"/>
</dbReference>
<protein>
    <submittedName>
        <fullName evidence="9">Gly-Xaa carboxypeptidase</fullName>
    </submittedName>
</protein>
<dbReference type="GO" id="GO:0000328">
    <property type="term" value="C:fungal-type vacuole lumen"/>
    <property type="evidence" value="ECO:0007669"/>
    <property type="project" value="TreeGrafter"/>
</dbReference>
<feature type="binding site" evidence="7">
    <location>
        <position position="190"/>
    </location>
    <ligand>
        <name>Zn(2+)</name>
        <dbReference type="ChEBI" id="CHEBI:29105"/>
        <label>2</label>
    </ligand>
</feature>
<dbReference type="EMBL" id="KI894033">
    <property type="protein sequence ID" value="OBR83843.1"/>
    <property type="molecule type" value="Genomic_DNA"/>
</dbReference>
<dbReference type="SUPFAM" id="SSF53187">
    <property type="entry name" value="Zn-dependent exopeptidases"/>
    <property type="match status" value="1"/>
</dbReference>
<dbReference type="InterPro" id="IPR017141">
    <property type="entry name" value="Pept_M20_carboxypep"/>
</dbReference>
<evidence type="ECO:0000256" key="3">
    <source>
        <dbReference type="ARBA" id="ARBA00022723"/>
    </source>
</evidence>
<dbReference type="InterPro" id="IPR011650">
    <property type="entry name" value="Peptidase_M20_dimer"/>
</dbReference>
<dbReference type="Pfam" id="PF01546">
    <property type="entry name" value="Peptidase_M20"/>
    <property type="match status" value="1"/>
</dbReference>
<evidence type="ECO:0000256" key="1">
    <source>
        <dbReference type="ARBA" id="ARBA00006247"/>
    </source>
</evidence>
<evidence type="ECO:0000256" key="6">
    <source>
        <dbReference type="PIRSR" id="PIRSR037217-1"/>
    </source>
</evidence>